<feature type="transmembrane region" description="Helical" evidence="1">
    <location>
        <begin position="109"/>
        <end position="126"/>
    </location>
</feature>
<proteinExistence type="predicted"/>
<keyword evidence="1" id="KW-0812">Transmembrane</keyword>
<dbReference type="InterPro" id="IPR003386">
    <property type="entry name" value="LACT/PDAT_acylTrfase"/>
</dbReference>
<organism evidence="2 3">
    <name type="scientific">Candidatus Vogelbacteria bacterium CG10_big_fil_rev_8_21_14_0_10_49_38</name>
    <dbReference type="NCBI Taxonomy" id="1975043"/>
    <lineage>
        <taxon>Bacteria</taxon>
        <taxon>Candidatus Vogeliibacteriota</taxon>
    </lineage>
</organism>
<evidence type="ECO:0000313" key="3">
    <source>
        <dbReference type="Proteomes" id="UP000230431"/>
    </source>
</evidence>
<evidence type="ECO:0008006" key="4">
    <source>
        <dbReference type="Google" id="ProtNLM"/>
    </source>
</evidence>
<comment type="caution">
    <text evidence="2">The sequence shown here is derived from an EMBL/GenBank/DDBJ whole genome shotgun (WGS) entry which is preliminary data.</text>
</comment>
<accession>A0A2H0RJA1</accession>
<dbReference type="Gene3D" id="3.40.50.1820">
    <property type="entry name" value="alpha/beta hydrolase"/>
    <property type="match status" value="1"/>
</dbReference>
<dbReference type="EMBL" id="PCYK01000022">
    <property type="protein sequence ID" value="PIR45855.1"/>
    <property type="molecule type" value="Genomic_DNA"/>
</dbReference>
<name>A0A2H0RJA1_9BACT</name>
<sequence length="256" mass="29690">MKIKIKIKSKKYPGKFIYGEISEINPEGPLVILTSGLSGSMDLPLFMSTTKEFKAKGVNILKLSFCTDLDEVTKKPKALALKNMSFSVYLAELKNVIDDLHLDLKYKKIFLLGHSFGSIISILFLSKYKKNYDLILWDQSHLPWDKKEMSRDFVFNPKTNLYREKETDLLINKTFYKELVSTDILKIFSSLKKNICVIAAEGSAEEDAKKYWQKIKDREKSEFHIIKKANHLFSSKNAQKELFGLTLNFIERLKKR</sequence>
<protein>
    <recommendedName>
        <fullName evidence="4">Serine aminopeptidase S33 domain-containing protein</fullName>
    </recommendedName>
</protein>
<gene>
    <name evidence="2" type="ORF">COV08_02710</name>
</gene>
<dbReference type="InterPro" id="IPR029058">
    <property type="entry name" value="AB_hydrolase_fold"/>
</dbReference>
<dbReference type="Proteomes" id="UP000230431">
    <property type="component" value="Unassembled WGS sequence"/>
</dbReference>
<dbReference type="GO" id="GO:0006629">
    <property type="term" value="P:lipid metabolic process"/>
    <property type="evidence" value="ECO:0007669"/>
    <property type="project" value="InterPro"/>
</dbReference>
<dbReference type="GO" id="GO:0008374">
    <property type="term" value="F:O-acyltransferase activity"/>
    <property type="evidence" value="ECO:0007669"/>
    <property type="project" value="InterPro"/>
</dbReference>
<dbReference type="SUPFAM" id="SSF53474">
    <property type="entry name" value="alpha/beta-Hydrolases"/>
    <property type="match status" value="1"/>
</dbReference>
<keyword evidence="1" id="KW-0472">Membrane</keyword>
<reference evidence="2 3" key="1">
    <citation type="submission" date="2017-09" db="EMBL/GenBank/DDBJ databases">
        <title>Depth-based differentiation of microbial function through sediment-hosted aquifers and enrichment of novel symbionts in the deep terrestrial subsurface.</title>
        <authorList>
            <person name="Probst A.J."/>
            <person name="Ladd B."/>
            <person name="Jarett J.K."/>
            <person name="Geller-Mcgrath D.E."/>
            <person name="Sieber C.M."/>
            <person name="Emerson J.B."/>
            <person name="Anantharaman K."/>
            <person name="Thomas B.C."/>
            <person name="Malmstrom R."/>
            <person name="Stieglmeier M."/>
            <person name="Klingl A."/>
            <person name="Woyke T."/>
            <person name="Ryan C.M."/>
            <person name="Banfield J.F."/>
        </authorList>
    </citation>
    <scope>NUCLEOTIDE SEQUENCE [LARGE SCALE GENOMIC DNA]</scope>
    <source>
        <strain evidence="2">CG10_big_fil_rev_8_21_14_0_10_49_38</strain>
    </source>
</reference>
<evidence type="ECO:0000256" key="1">
    <source>
        <dbReference type="SAM" id="Phobius"/>
    </source>
</evidence>
<dbReference type="AlphaFoldDB" id="A0A2H0RJA1"/>
<evidence type="ECO:0000313" key="2">
    <source>
        <dbReference type="EMBL" id="PIR45855.1"/>
    </source>
</evidence>
<keyword evidence="1" id="KW-1133">Transmembrane helix</keyword>
<dbReference type="Pfam" id="PF02450">
    <property type="entry name" value="LCAT"/>
    <property type="match status" value="1"/>
</dbReference>